<gene>
    <name evidence="6" type="ORF">FOC84_29735</name>
</gene>
<dbReference type="RefSeq" id="WP_173148638.1">
    <property type="nucleotide sequence ID" value="NZ_CP053985.1"/>
</dbReference>
<feature type="active site" evidence="3">
    <location>
        <position position="259"/>
    </location>
</feature>
<evidence type="ECO:0000256" key="3">
    <source>
        <dbReference type="PROSITE-ProRule" id="PRU10007"/>
    </source>
</evidence>
<dbReference type="InterPro" id="IPR016162">
    <property type="entry name" value="Ald_DH_N"/>
</dbReference>
<dbReference type="EMBL" id="CP053985">
    <property type="protein sequence ID" value="QKH38890.1"/>
    <property type="molecule type" value="Genomic_DNA"/>
</dbReference>
<dbReference type="FunFam" id="3.40.605.10:FF:000007">
    <property type="entry name" value="NAD/NADP-dependent betaine aldehyde dehydrogenase"/>
    <property type="match status" value="1"/>
</dbReference>
<dbReference type="SUPFAM" id="SSF53720">
    <property type="entry name" value="ALDH-like"/>
    <property type="match status" value="1"/>
</dbReference>
<dbReference type="InterPro" id="IPR016161">
    <property type="entry name" value="Ald_DH/histidinol_DH"/>
</dbReference>
<evidence type="ECO:0000313" key="7">
    <source>
        <dbReference type="Proteomes" id="UP000500970"/>
    </source>
</evidence>
<dbReference type="InterPro" id="IPR015590">
    <property type="entry name" value="Aldehyde_DH_dom"/>
</dbReference>
<dbReference type="AlphaFoldDB" id="A0A7D4E634"/>
<evidence type="ECO:0000259" key="5">
    <source>
        <dbReference type="Pfam" id="PF00171"/>
    </source>
</evidence>
<sequence length="491" mass="52310">MDQALPKTLRQTPYPLLIGGQEVPAASGATFASINPDNGEILAQVAQAGAEDVDRAVQAARLTFEGPWGRMTPKERSKALLRLAVALNDRAEMLAQIEMLDVGKPIKQSRASMAGLAPTLEYYAGVLLGMGGETINVSDPTIMDFTLREPLGVCGLIVPWNYPVSLAVLKLAPALAAGNTVVIKPSEVTPLSTTELGLAVLEAGIPPGVVNIVHGTGEEAGDALARHPGVAKISFTGGTVTGRKIFRAAADSIKRLTLELGGKSPLIVFADSDIDAAVTTAYNDMTRNTGQVCAACTRLVVERRVHDEFVEKLGKRMAQVRIGRPADEATEMGPIVNATQIKRIQAYLQVAGEEGVRTVRGVDLASRPELSKGYYIDPVLFLDADNSMRVAREEIFGPVQTVMTFDTEDDAVRIANDSPFGLAAAVFTRDAARSMRMVRKIQAGTVCVNHGAKAAVDAPFGGYKESGIGKERGMLAMLDDTQVKNVRYALV</sequence>
<protein>
    <submittedName>
        <fullName evidence="6">Aldehyde dehydrogenase family protein</fullName>
    </submittedName>
</protein>
<dbReference type="Gene3D" id="3.40.605.10">
    <property type="entry name" value="Aldehyde Dehydrogenase, Chain A, domain 1"/>
    <property type="match status" value="1"/>
</dbReference>
<dbReference type="Proteomes" id="UP000500970">
    <property type="component" value="Chromosome"/>
</dbReference>
<dbReference type="Pfam" id="PF00171">
    <property type="entry name" value="Aldedh"/>
    <property type="match status" value="1"/>
</dbReference>
<dbReference type="InterPro" id="IPR029510">
    <property type="entry name" value="Ald_DH_CS_GLU"/>
</dbReference>
<reference evidence="6 7" key="1">
    <citation type="submission" date="2020-05" db="EMBL/GenBank/DDBJ databases">
        <title>FDA dAtabase for Regulatory Grade micrObial Sequences (FDA-ARGOS): Supporting development and validation of Infectious Disease Dx tests.</title>
        <authorList>
            <person name="Sproer C."/>
            <person name="Gronow S."/>
            <person name="Severitt S."/>
            <person name="Schroder I."/>
            <person name="Tallon L."/>
            <person name="Sadzewicz L."/>
            <person name="Zhao X."/>
            <person name="Vavikolanu K."/>
            <person name="Mehta A."/>
            <person name="Aluvathingal J."/>
            <person name="Nadendla S."/>
            <person name="Myers T."/>
            <person name="Yan Y."/>
            <person name="Sichtig H."/>
        </authorList>
    </citation>
    <scope>NUCLEOTIDE SEQUENCE [LARGE SCALE GENOMIC DNA]</scope>
    <source>
        <strain evidence="6 7">FDAARGOS_790</strain>
    </source>
</reference>
<accession>A0A7D4E634</accession>
<organism evidence="6 7">
    <name type="scientific">Achromobacter pestifer</name>
    <dbReference type="NCBI Taxonomy" id="1353889"/>
    <lineage>
        <taxon>Bacteria</taxon>
        <taxon>Pseudomonadati</taxon>
        <taxon>Pseudomonadota</taxon>
        <taxon>Betaproteobacteria</taxon>
        <taxon>Burkholderiales</taxon>
        <taxon>Alcaligenaceae</taxon>
        <taxon>Achromobacter</taxon>
    </lineage>
</organism>
<evidence type="ECO:0000256" key="4">
    <source>
        <dbReference type="RuleBase" id="RU003345"/>
    </source>
</evidence>
<dbReference type="KEGG" id="apes:FOC84_29735"/>
<comment type="similarity">
    <text evidence="1 4">Belongs to the aldehyde dehydrogenase family.</text>
</comment>
<evidence type="ECO:0000256" key="1">
    <source>
        <dbReference type="ARBA" id="ARBA00009986"/>
    </source>
</evidence>
<name>A0A7D4E634_9BURK</name>
<evidence type="ECO:0000313" key="6">
    <source>
        <dbReference type="EMBL" id="QKH38890.1"/>
    </source>
</evidence>
<dbReference type="GO" id="GO:0016620">
    <property type="term" value="F:oxidoreductase activity, acting on the aldehyde or oxo group of donors, NAD or NADP as acceptor"/>
    <property type="evidence" value="ECO:0007669"/>
    <property type="project" value="InterPro"/>
</dbReference>
<keyword evidence="2 4" id="KW-0560">Oxidoreductase</keyword>
<dbReference type="Gene3D" id="3.40.309.10">
    <property type="entry name" value="Aldehyde Dehydrogenase, Chain A, domain 2"/>
    <property type="match status" value="1"/>
</dbReference>
<dbReference type="FunFam" id="3.40.309.10:FF:000012">
    <property type="entry name" value="Betaine aldehyde dehydrogenase"/>
    <property type="match status" value="1"/>
</dbReference>
<dbReference type="InterPro" id="IPR016163">
    <property type="entry name" value="Ald_DH_C"/>
</dbReference>
<keyword evidence="7" id="KW-1185">Reference proteome</keyword>
<dbReference type="PROSITE" id="PS00687">
    <property type="entry name" value="ALDEHYDE_DEHYDR_GLU"/>
    <property type="match status" value="1"/>
</dbReference>
<dbReference type="PANTHER" id="PTHR11699">
    <property type="entry name" value="ALDEHYDE DEHYDROGENASE-RELATED"/>
    <property type="match status" value="1"/>
</dbReference>
<evidence type="ECO:0000256" key="2">
    <source>
        <dbReference type="ARBA" id="ARBA00023002"/>
    </source>
</evidence>
<feature type="domain" description="Aldehyde dehydrogenase" evidence="5">
    <location>
        <begin position="26"/>
        <end position="486"/>
    </location>
</feature>
<proteinExistence type="inferred from homology"/>